<feature type="region of interest" description="Disordered" evidence="1">
    <location>
        <begin position="468"/>
        <end position="505"/>
    </location>
</feature>
<dbReference type="PANTHER" id="PTHR47306">
    <property type="entry name" value="SI:CH211-178J18.4-RELATED"/>
    <property type="match status" value="1"/>
</dbReference>
<keyword evidence="3" id="KW-1185">Reference proteome</keyword>
<feature type="compositionally biased region" description="Basic and acidic residues" evidence="1">
    <location>
        <begin position="477"/>
        <end position="486"/>
    </location>
</feature>
<accession>A0A9N7UQU5</accession>
<organism evidence="2 3">
    <name type="scientific">Pleuronectes platessa</name>
    <name type="common">European plaice</name>
    <dbReference type="NCBI Taxonomy" id="8262"/>
    <lineage>
        <taxon>Eukaryota</taxon>
        <taxon>Metazoa</taxon>
        <taxon>Chordata</taxon>
        <taxon>Craniata</taxon>
        <taxon>Vertebrata</taxon>
        <taxon>Euteleostomi</taxon>
        <taxon>Actinopterygii</taxon>
        <taxon>Neopterygii</taxon>
        <taxon>Teleostei</taxon>
        <taxon>Neoteleostei</taxon>
        <taxon>Acanthomorphata</taxon>
        <taxon>Carangaria</taxon>
        <taxon>Pleuronectiformes</taxon>
        <taxon>Pleuronectoidei</taxon>
        <taxon>Pleuronectidae</taxon>
        <taxon>Pleuronectes</taxon>
    </lineage>
</organism>
<evidence type="ECO:0008006" key="4">
    <source>
        <dbReference type="Google" id="ProtNLM"/>
    </source>
</evidence>
<evidence type="ECO:0000313" key="3">
    <source>
        <dbReference type="Proteomes" id="UP001153269"/>
    </source>
</evidence>
<evidence type="ECO:0000256" key="1">
    <source>
        <dbReference type="SAM" id="MobiDB-lite"/>
    </source>
</evidence>
<reference evidence="2" key="1">
    <citation type="submission" date="2020-03" db="EMBL/GenBank/DDBJ databases">
        <authorList>
            <person name="Weist P."/>
        </authorList>
    </citation>
    <scope>NUCLEOTIDE SEQUENCE</scope>
</reference>
<dbReference type="SUPFAM" id="SSF82199">
    <property type="entry name" value="SET domain"/>
    <property type="match status" value="1"/>
</dbReference>
<evidence type="ECO:0000313" key="2">
    <source>
        <dbReference type="EMBL" id="CAB1434971.1"/>
    </source>
</evidence>
<comment type="caution">
    <text evidence="2">The sequence shown here is derived from an EMBL/GenBank/DDBJ whole genome shotgun (WGS) entry which is preliminary data.</text>
</comment>
<dbReference type="InterPro" id="IPR046341">
    <property type="entry name" value="SET_dom_sf"/>
</dbReference>
<dbReference type="Gene3D" id="2.170.270.10">
    <property type="entry name" value="SET domain"/>
    <property type="match status" value="1"/>
</dbReference>
<dbReference type="Proteomes" id="UP001153269">
    <property type="component" value="Unassembled WGS sequence"/>
</dbReference>
<feature type="compositionally biased region" description="Basic and acidic residues" evidence="1">
    <location>
        <begin position="326"/>
        <end position="342"/>
    </location>
</feature>
<name>A0A9N7UQU5_PLEPL</name>
<dbReference type="AlphaFoldDB" id="A0A9N7UQU5"/>
<gene>
    <name evidence="2" type="ORF">PLEPLA_LOCUS23072</name>
</gene>
<dbReference type="PANTHER" id="PTHR47306:SF2">
    <property type="entry name" value="CORE-BINDING (CB) DOMAIN-CONTAINING PROTEIN"/>
    <property type="match status" value="1"/>
</dbReference>
<proteinExistence type="predicted"/>
<dbReference type="EMBL" id="CADEAL010001718">
    <property type="protein sequence ID" value="CAB1434971.1"/>
    <property type="molecule type" value="Genomic_DNA"/>
</dbReference>
<sequence>MGILEKHSIDHPLLQGFAEHLRVNLENTRFLDYNTALTNLRKDDKALYNDCVDFVDYIGSVQSMLSKQVSKEIVSKRHAMLMDKDVLSPRDCWAIFEKAEEGFLNIMNQLGDSSTPPLAASQCIFVLYYLEAIVILKHCQRPCVVENMKVAEWLGRKQEAEHTIIYAAHFAVGIALSKQEEEWFEKYYTRVRPQHLAAKGKRKRDERNDKDGDEFFFVSSTGKKINHPTSDLDRLHEKHNLPHVNSQTVRRTFETEANCLDEPKKALVAGYLAHSVNTAAKHYRLKNRRAVVEGADLLAKMVEASSARPSGEGNSHEPFGEGPIHPSDESSNHEQFSRRMPAKDRVDAWVRKQGWKGMTANIGSAVIDNWAPSGSVDRIMDSKQIQTMVKTQQWKGLYIQDFNERGRGIITTRTFEAGEVVCDYHGTRGGLVIWHTGHRPASGKKLKSLEVEAAKCAKLTDLFGAGFTSPAAAGAPGDERGGLDNDERVEEADMTQETARDPKNE</sequence>
<feature type="region of interest" description="Disordered" evidence="1">
    <location>
        <begin position="305"/>
        <end position="342"/>
    </location>
</feature>
<protein>
    <recommendedName>
        <fullName evidence="4">SET domain-containing protein</fullName>
    </recommendedName>
</protein>